<keyword evidence="5" id="KW-1185">Reference proteome</keyword>
<dbReference type="InterPro" id="IPR013736">
    <property type="entry name" value="Xaa-Pro_dipept_C"/>
</dbReference>
<dbReference type="SMART" id="SM00939">
    <property type="entry name" value="PepX_C"/>
    <property type="match status" value="1"/>
</dbReference>
<gene>
    <name evidence="4" type="ordered locus">Hoch_1557</name>
</gene>
<organism evidence="4 5">
    <name type="scientific">Haliangium ochraceum (strain DSM 14365 / JCM 11303 / SMP-2)</name>
    <dbReference type="NCBI Taxonomy" id="502025"/>
    <lineage>
        <taxon>Bacteria</taxon>
        <taxon>Pseudomonadati</taxon>
        <taxon>Myxococcota</taxon>
        <taxon>Polyangia</taxon>
        <taxon>Haliangiales</taxon>
        <taxon>Kofleriaceae</taxon>
        <taxon>Haliangium</taxon>
    </lineage>
</organism>
<dbReference type="InterPro" id="IPR029058">
    <property type="entry name" value="AB_hydrolase_fold"/>
</dbReference>
<evidence type="ECO:0000256" key="2">
    <source>
        <dbReference type="SAM" id="SignalP"/>
    </source>
</evidence>
<dbReference type="SUPFAM" id="SSF49785">
    <property type="entry name" value="Galactose-binding domain-like"/>
    <property type="match status" value="1"/>
</dbReference>
<reference evidence="4 5" key="1">
    <citation type="journal article" date="2010" name="Stand. Genomic Sci.">
        <title>Complete genome sequence of Haliangium ochraceum type strain (SMP-2).</title>
        <authorList>
            <consortium name="US DOE Joint Genome Institute (JGI-PGF)"/>
            <person name="Ivanova N."/>
            <person name="Daum C."/>
            <person name="Lang E."/>
            <person name="Abt B."/>
            <person name="Kopitz M."/>
            <person name="Saunders E."/>
            <person name="Lapidus A."/>
            <person name="Lucas S."/>
            <person name="Glavina Del Rio T."/>
            <person name="Nolan M."/>
            <person name="Tice H."/>
            <person name="Copeland A."/>
            <person name="Cheng J.F."/>
            <person name="Chen F."/>
            <person name="Bruce D."/>
            <person name="Goodwin L."/>
            <person name="Pitluck S."/>
            <person name="Mavromatis K."/>
            <person name="Pati A."/>
            <person name="Mikhailova N."/>
            <person name="Chen A."/>
            <person name="Palaniappan K."/>
            <person name="Land M."/>
            <person name="Hauser L."/>
            <person name="Chang Y.J."/>
            <person name="Jeffries C.D."/>
            <person name="Detter J.C."/>
            <person name="Brettin T."/>
            <person name="Rohde M."/>
            <person name="Goker M."/>
            <person name="Bristow J."/>
            <person name="Markowitz V."/>
            <person name="Eisen J.A."/>
            <person name="Hugenholtz P."/>
            <person name="Kyrpides N.C."/>
            <person name="Klenk H.P."/>
        </authorList>
    </citation>
    <scope>NUCLEOTIDE SEQUENCE [LARGE SCALE GENOMIC DNA]</scope>
    <source>
        <strain evidence="5">DSM 14365 / CIP 107738 / JCM 11303 / AJ 13395 / SMP-2</strain>
    </source>
</reference>
<evidence type="ECO:0000259" key="3">
    <source>
        <dbReference type="SMART" id="SM00939"/>
    </source>
</evidence>
<name>D0LVX4_HALO1</name>
<sequence length="557" mass="59901">MKAASQRILGIALCFAASACTAEFTPEADHGDQVFAESIAKGISDTSASAFAGTEQLDFTFRDGITLSSADGTAITGNVFEPTEGAPDTLPAVVFVNSWALNEYEYLVPAAELASRGYVVMSYNTRGFGTSGGLINVAGPGDMEDLSAVLDWMDENTDADMDRVGIAGISYGAGISLLGLAQEGRIRTAVAMSGWGDLYDSLYKDDTPRLAWGLILIASGYFTGRMDPIIAQQFQRLLSHEDIDEVQSWAAVRSPASYVDALNASGKPVYISSNLSDTLFNPNQMLDFYERLTGPKRLDFNLGTHATAEAPGLFGLSNYVWNNAYDWLDYWLRDIDNGITARPPVTIEKKYSHERVELDDWPAQGIAATQMYLTPRLLSDGSLSSNPNGMSISNRIWSGVGTLASTGIPLLSDILDSHLDVPVTASLPLIDRLRGFTFWSGSFSGGLEIIGRPQVNLRLVSGADTAHVVVYLYDVDAFGTGTLITHGTASLHDIAAGQVQTLEVDLNAVAYDLPRYHRLGIVIDTVDPLYASRTPGGTATDLPFSVSGQMGLELPVR</sequence>
<dbReference type="Pfam" id="PF08530">
    <property type="entry name" value="PepX_C"/>
    <property type="match status" value="1"/>
</dbReference>
<dbReference type="InterPro" id="IPR050261">
    <property type="entry name" value="FrsA_esterase"/>
</dbReference>
<accession>D0LVX4</accession>
<dbReference type="HOGENOM" id="CLU_022401_1_0_7"/>
<evidence type="ECO:0000313" key="5">
    <source>
        <dbReference type="Proteomes" id="UP000001880"/>
    </source>
</evidence>
<dbReference type="PANTHER" id="PTHR22946">
    <property type="entry name" value="DIENELACTONE HYDROLASE DOMAIN-CONTAINING PROTEIN-RELATED"/>
    <property type="match status" value="1"/>
</dbReference>
<dbReference type="PANTHER" id="PTHR22946:SF9">
    <property type="entry name" value="POLYKETIDE TRANSFERASE AF380"/>
    <property type="match status" value="1"/>
</dbReference>
<dbReference type="InterPro" id="IPR008979">
    <property type="entry name" value="Galactose-bd-like_sf"/>
</dbReference>
<evidence type="ECO:0000256" key="1">
    <source>
        <dbReference type="ARBA" id="ARBA00022801"/>
    </source>
</evidence>
<dbReference type="SUPFAM" id="SSF53474">
    <property type="entry name" value="alpha/beta-Hydrolases"/>
    <property type="match status" value="1"/>
</dbReference>
<dbReference type="GO" id="GO:0052689">
    <property type="term" value="F:carboxylic ester hydrolase activity"/>
    <property type="evidence" value="ECO:0007669"/>
    <property type="project" value="UniProtKB-ARBA"/>
</dbReference>
<dbReference type="Pfam" id="PF02129">
    <property type="entry name" value="Peptidase_S15"/>
    <property type="match status" value="1"/>
</dbReference>
<dbReference type="InterPro" id="IPR000383">
    <property type="entry name" value="Xaa-Pro-like_dom"/>
</dbReference>
<dbReference type="PROSITE" id="PS51257">
    <property type="entry name" value="PROKAR_LIPOPROTEIN"/>
    <property type="match status" value="1"/>
</dbReference>
<feature type="chain" id="PRO_5003010529" evidence="2">
    <location>
        <begin position="20"/>
        <end position="557"/>
    </location>
</feature>
<feature type="signal peptide" evidence="2">
    <location>
        <begin position="1"/>
        <end position="19"/>
    </location>
</feature>
<dbReference type="eggNOG" id="COG2936">
    <property type="taxonomic scope" value="Bacteria"/>
</dbReference>
<keyword evidence="2" id="KW-0732">Signal</keyword>
<proteinExistence type="predicted"/>
<dbReference type="Gene3D" id="2.60.120.260">
    <property type="entry name" value="Galactose-binding domain-like"/>
    <property type="match status" value="1"/>
</dbReference>
<evidence type="ECO:0000313" key="4">
    <source>
        <dbReference type="EMBL" id="ACY14108.1"/>
    </source>
</evidence>
<dbReference type="EMBL" id="CP001804">
    <property type="protein sequence ID" value="ACY14108.1"/>
    <property type="molecule type" value="Genomic_DNA"/>
</dbReference>
<feature type="domain" description="Xaa-Pro dipeptidyl-peptidase C-terminal" evidence="3">
    <location>
        <begin position="325"/>
        <end position="553"/>
    </location>
</feature>
<keyword evidence="1" id="KW-0378">Hydrolase</keyword>
<dbReference type="GO" id="GO:0008239">
    <property type="term" value="F:dipeptidyl-peptidase activity"/>
    <property type="evidence" value="ECO:0007669"/>
    <property type="project" value="InterPro"/>
</dbReference>
<dbReference type="Proteomes" id="UP000001880">
    <property type="component" value="Chromosome"/>
</dbReference>
<dbReference type="STRING" id="502025.Hoch_1557"/>
<dbReference type="KEGG" id="hoh:Hoch_1557"/>
<dbReference type="AlphaFoldDB" id="D0LVX4"/>
<protein>
    <submittedName>
        <fullName evidence="4">X-Pro dipeptidyl-peptidase domain protein</fullName>
    </submittedName>
</protein>
<dbReference type="Gene3D" id="3.40.50.1820">
    <property type="entry name" value="alpha/beta hydrolase"/>
    <property type="match status" value="1"/>
</dbReference>